<dbReference type="GeneID" id="80558352"/>
<accession>A0ABM7NST5</accession>
<name>A0ABM7NST5_9VIRU</name>
<proteinExistence type="predicted"/>
<organism evidence="1 2">
    <name type="scientific">Cotonvirus japonicus</name>
    <dbReference type="NCBI Taxonomy" id="2811091"/>
    <lineage>
        <taxon>Viruses</taxon>
        <taxon>Varidnaviria</taxon>
        <taxon>Bamfordvirae</taxon>
        <taxon>Nucleocytoviricota</taxon>
        <taxon>Megaviricetes</taxon>
        <taxon>Imitervirales</taxon>
        <taxon>Mimiviridae</taxon>
        <taxon>Megamimivirinae</taxon>
        <taxon>Cotonvirus</taxon>
        <taxon>Cotonvirus japonicum</taxon>
    </lineage>
</organism>
<dbReference type="EMBL" id="AP024483">
    <property type="protein sequence ID" value="BCS83147.1"/>
    <property type="molecule type" value="Genomic_DNA"/>
</dbReference>
<keyword evidence="2" id="KW-1185">Reference proteome</keyword>
<dbReference type="Pfam" id="PF05725">
    <property type="entry name" value="FNIP"/>
    <property type="match status" value="1"/>
</dbReference>
<evidence type="ECO:0000313" key="1">
    <source>
        <dbReference type="EMBL" id="BCS83147.1"/>
    </source>
</evidence>
<evidence type="ECO:0000313" key="2">
    <source>
        <dbReference type="Proteomes" id="UP001321479"/>
    </source>
</evidence>
<dbReference type="RefSeq" id="YP_010841755.1">
    <property type="nucleotide sequence ID" value="NC_079139.1"/>
</dbReference>
<reference evidence="1 2" key="1">
    <citation type="submission" date="2021-02" db="EMBL/GenBank/DDBJ databases">
        <title>Cotonvirus japonicus, which uses Golgi apparatus of host cells for its virion factory, phylogenetically links tailed tupanvirus and icosahedral mimivirus.</title>
        <authorList>
            <person name="Takahashi H."/>
            <person name="Fukaya S."/>
            <person name="Song C."/>
            <person name="Murata K."/>
            <person name="Takemura M."/>
        </authorList>
    </citation>
    <scope>NUCLEOTIDE SEQUENCE [LARGE SCALE GENOMIC DNA]</scope>
</reference>
<sequence length="141" mass="16841">MSIIDMFNLDTILYILDIIDDQSKIRFLMTNQNTYSLFEHVKFLDFHDYDKIKDLRFRNKFKRVIYKNGCSYMDEIKKRPEKLVNKFFIENSLDVIPISVTDITFGWDFNESIKNCIPNTITNLTFGHSLINTLKIHFQIV</sequence>
<dbReference type="Proteomes" id="UP001321479">
    <property type="component" value="Segment"/>
</dbReference>
<dbReference type="InterPro" id="IPR008615">
    <property type="entry name" value="FNIP"/>
</dbReference>
<protein>
    <submittedName>
        <fullName evidence="1">F-box and FNIP repeat-containing protein</fullName>
    </submittedName>
</protein>